<evidence type="ECO:0000313" key="4">
    <source>
        <dbReference type="Proteomes" id="UP000010483"/>
    </source>
</evidence>
<evidence type="ECO:0000256" key="2">
    <source>
        <dbReference type="SAM" id="Phobius"/>
    </source>
</evidence>
<proteinExistence type="predicted"/>
<feature type="transmembrane region" description="Helical" evidence="2">
    <location>
        <begin position="12"/>
        <end position="38"/>
    </location>
</feature>
<dbReference type="KEGG" id="csn:Cyast_2335"/>
<feature type="region of interest" description="Disordered" evidence="1">
    <location>
        <begin position="124"/>
        <end position="160"/>
    </location>
</feature>
<keyword evidence="4" id="KW-1185">Reference proteome</keyword>
<dbReference type="HOGENOM" id="CLU_1649332_0_0_3"/>
<feature type="compositionally biased region" description="Basic and acidic residues" evidence="1">
    <location>
        <begin position="128"/>
        <end position="160"/>
    </location>
</feature>
<keyword evidence="2" id="KW-0812">Transmembrane</keyword>
<keyword evidence="2" id="KW-0472">Membrane</keyword>
<reference evidence="4" key="1">
    <citation type="journal article" date="2013" name="Proc. Natl. Acad. Sci. U.S.A.">
        <title>Improving the coverage of the cyanobacterial phylum using diversity-driven genome sequencing.</title>
        <authorList>
            <person name="Shih P.M."/>
            <person name="Wu D."/>
            <person name="Latifi A."/>
            <person name="Axen S.D."/>
            <person name="Fewer D.P."/>
            <person name="Talla E."/>
            <person name="Calteau A."/>
            <person name="Cai F."/>
            <person name="Tandeau de Marsac N."/>
            <person name="Rippka R."/>
            <person name="Herdman M."/>
            <person name="Sivonen K."/>
            <person name="Coursin T."/>
            <person name="Laurent T."/>
            <person name="Goodwin L."/>
            <person name="Nolan M."/>
            <person name="Davenport K.W."/>
            <person name="Han C.S."/>
            <person name="Rubin E.M."/>
            <person name="Eisen J.A."/>
            <person name="Woyke T."/>
            <person name="Gugger M."/>
            <person name="Kerfeld C.A."/>
        </authorList>
    </citation>
    <scope>NUCLEOTIDE SEQUENCE [LARGE SCALE GENOMIC DNA]</scope>
    <source>
        <strain evidence="4">ATCC 29140 / PCC 7202</strain>
    </source>
</reference>
<dbReference type="AlphaFoldDB" id="K9YQA7"/>
<dbReference type="PATRIC" id="fig|292563.3.peg.2441"/>
<dbReference type="NCBIfam" id="NF047378">
    <property type="entry name" value="photo_II_Psb35"/>
    <property type="match status" value="1"/>
</dbReference>
<accession>K9YQA7</accession>
<organism evidence="3 4">
    <name type="scientific">Cyanobacterium stanieri (strain ATCC 29140 / PCC 7202)</name>
    <dbReference type="NCBI Taxonomy" id="292563"/>
    <lineage>
        <taxon>Bacteria</taxon>
        <taxon>Bacillati</taxon>
        <taxon>Cyanobacteriota</taxon>
        <taxon>Cyanophyceae</taxon>
        <taxon>Oscillatoriophycideae</taxon>
        <taxon>Chroococcales</taxon>
        <taxon>Geminocystaceae</taxon>
        <taxon>Cyanobacterium</taxon>
    </lineage>
</organism>
<sequence length="160" mass="17790">MELLLQVTAETSHFPVTAISVLIVGFIAVISIGSLTWYNSNRVVGWKNEVDGEPTKYSQEEKREKSANYDRNIISAETAARMEREGQGFKNVPESEQSVDTTGGYTVSREGLVNNYAVEPEMYVDEPGDLKEKQEAEKKERAKELKDINSKDGDKGVGVV</sequence>
<dbReference type="BioCyc" id="CSTA292563:G1353-2339-MONOMER"/>
<evidence type="ECO:0000256" key="1">
    <source>
        <dbReference type="SAM" id="MobiDB-lite"/>
    </source>
</evidence>
<dbReference type="eggNOG" id="ENOG50331T6">
    <property type="taxonomic scope" value="Bacteria"/>
</dbReference>
<dbReference type="STRING" id="292563.Cyast_2335"/>
<dbReference type="Proteomes" id="UP000010483">
    <property type="component" value="Chromosome"/>
</dbReference>
<evidence type="ECO:0000313" key="3">
    <source>
        <dbReference type="EMBL" id="AFZ48283.1"/>
    </source>
</evidence>
<dbReference type="InterPro" id="IPR048028">
    <property type="entry name" value="Psb34-like"/>
</dbReference>
<keyword evidence="2" id="KW-1133">Transmembrane helix</keyword>
<dbReference type="EMBL" id="CP003940">
    <property type="protein sequence ID" value="AFZ48283.1"/>
    <property type="molecule type" value="Genomic_DNA"/>
</dbReference>
<feature type="region of interest" description="Disordered" evidence="1">
    <location>
        <begin position="85"/>
        <end position="106"/>
    </location>
</feature>
<dbReference type="Pfam" id="PF26623">
    <property type="entry name" value="Psb35"/>
    <property type="match status" value="1"/>
</dbReference>
<feature type="compositionally biased region" description="Polar residues" evidence="1">
    <location>
        <begin position="94"/>
        <end position="105"/>
    </location>
</feature>
<dbReference type="Pfam" id="PF26394">
    <property type="entry name" value="Psb34"/>
    <property type="match status" value="1"/>
</dbReference>
<name>K9YQA7_CYASC</name>
<dbReference type="InterPro" id="IPR058149">
    <property type="entry name" value="Psb35"/>
</dbReference>
<protein>
    <submittedName>
        <fullName evidence="3">Uncharacterized protein</fullName>
    </submittedName>
</protein>
<gene>
    <name evidence="3" type="ordered locus">Cyast_2335</name>
</gene>